<evidence type="ECO:0000259" key="2">
    <source>
        <dbReference type="Pfam" id="PF25431"/>
    </source>
</evidence>
<keyword evidence="4" id="KW-1185">Reference proteome</keyword>
<evidence type="ECO:0000313" key="4">
    <source>
        <dbReference type="Proteomes" id="UP000005408"/>
    </source>
</evidence>
<dbReference type="InterPro" id="IPR048971">
    <property type="entry name" value="Apc1_3rd"/>
</dbReference>
<reference evidence="3" key="1">
    <citation type="submission" date="2022-08" db="UniProtKB">
        <authorList>
            <consortium name="EnsemblMetazoa"/>
        </authorList>
    </citation>
    <scope>IDENTIFICATION</scope>
    <source>
        <strain evidence="3">05x7-T-G4-1.051#20</strain>
    </source>
</reference>
<dbReference type="Proteomes" id="UP000005408">
    <property type="component" value="Unassembled WGS sequence"/>
</dbReference>
<proteinExistence type="predicted"/>
<organism evidence="3 4">
    <name type="scientific">Magallana gigas</name>
    <name type="common">Pacific oyster</name>
    <name type="synonym">Crassostrea gigas</name>
    <dbReference type="NCBI Taxonomy" id="29159"/>
    <lineage>
        <taxon>Eukaryota</taxon>
        <taxon>Metazoa</taxon>
        <taxon>Spiralia</taxon>
        <taxon>Lophotrochozoa</taxon>
        <taxon>Mollusca</taxon>
        <taxon>Bivalvia</taxon>
        <taxon>Autobranchia</taxon>
        <taxon>Pteriomorphia</taxon>
        <taxon>Ostreida</taxon>
        <taxon>Ostreoidea</taxon>
        <taxon>Ostreidae</taxon>
        <taxon>Magallana</taxon>
    </lineage>
</organism>
<evidence type="ECO:0008006" key="5">
    <source>
        <dbReference type="Google" id="ProtNLM"/>
    </source>
</evidence>
<dbReference type="Pfam" id="PF21282">
    <property type="entry name" value="APC1_3rd"/>
    <property type="match status" value="1"/>
</dbReference>
<protein>
    <recommendedName>
        <fullName evidence="5">Anaphase-promoting complex subunit 1</fullName>
    </recommendedName>
</protein>
<dbReference type="Pfam" id="PF25431">
    <property type="entry name" value="zf-C17orf113"/>
    <property type="match status" value="1"/>
</dbReference>
<name>A0A8W8HZV7_MAGGI</name>
<evidence type="ECO:0000259" key="1">
    <source>
        <dbReference type="Pfam" id="PF21282"/>
    </source>
</evidence>
<dbReference type="AlphaFoldDB" id="A0A8W8HZV7"/>
<dbReference type="EnsemblMetazoa" id="G11867.1">
    <property type="protein sequence ID" value="G11867.1:cds"/>
    <property type="gene ID" value="G11867"/>
</dbReference>
<feature type="domain" description="Anaphase-promoting complex subunit 1 beta-sandwich" evidence="1">
    <location>
        <begin position="738"/>
        <end position="809"/>
    </location>
</feature>
<feature type="domain" description="C17orf113 probable zinc finger" evidence="2">
    <location>
        <begin position="51"/>
        <end position="105"/>
    </location>
</feature>
<dbReference type="PANTHER" id="PTHR46880">
    <property type="entry name" value="RAS-ASSOCIATING DOMAIN-CONTAINING PROTEIN"/>
    <property type="match status" value="1"/>
</dbReference>
<dbReference type="PANTHER" id="PTHR46880:SF5">
    <property type="entry name" value="DUF4371 DOMAIN-CONTAINING PROTEIN"/>
    <property type="match status" value="1"/>
</dbReference>
<accession>A0A8W8HZV7</accession>
<dbReference type="InterPro" id="IPR057456">
    <property type="entry name" value="Znf_C17orf113"/>
</dbReference>
<evidence type="ECO:0000313" key="3">
    <source>
        <dbReference type="EnsemblMetazoa" id="G11867.1:cds"/>
    </source>
</evidence>
<sequence>MDKFVTITKRKGTDDQTADKNNNETTLAKHGKYEKTKRKRCYVKTWEETWPWVRHDDINDTMYCTTCREFPAVGNVKNNSFYEGCKLFRVESLKAHQTSDVHVICTSFYRQKNGTPVTKDGNVSDNVNVRATPSPIMTALLKLDENQMKRLDALFNIAYKIAKHGKPHSDFEIDCKLIQKLGVDLGNNYLNANRCKDFIKSIADAMTEAVADDLKGANFVSVLSDGSNDCSNLEQENVLVRYVSPKTRNPVTIFCGIVNLEHGHADGVLDGIFRALSLVGLTKENLKANEPGPTLICANFDGANVMQGKKNGVVGKLVKEYNHVLGMWCIAHKLQLAVMDSVKDVQSLQKLESTLKGIYKYYHGSPKRRREIKAIADILDADLAHIPDVKDVRWVASQGKALRAIQTNLLVVTTHLDEAASRTDLYAGTAKKYLKDLTSAPVLKIMFLLIDVLDVITDLSKFFQTEDMLVLEVLPKVEAVILRLTSLKFHPGNNMREFMSKYNPEEKMFGDLKLHGPCNPVDYMDSETRKILDAVIKSLDERFGMFRESPLKDFNTVFNFKIWPSDRTSLALYGRDGLENILKFFEPIFDETKDSILNEYLDLKMKSIKLALTIMSSQSHVEQTGRGVLENCMVTILLSLAMVMAGSGNLEVLRLCRMLRARIGPPHNIFVTYGSHMAISMSVGLLFLGGGRYSLSTTPEAIGIMLCAFFPKFPFHSNDNRYHLQAFRHLYVLATEARVVLPRDVDSGEPCYVPLEIRFKDTADYCGEVFRTSAPTLLPELDKIEEVKILGPRYWPITFHIDKNWSTLK</sequence>